<feature type="domain" description="Glycosyltransferase 2-like" evidence="1">
    <location>
        <begin position="24"/>
        <end position="146"/>
    </location>
</feature>
<dbReference type="InterPro" id="IPR029044">
    <property type="entry name" value="Nucleotide-diphossugar_trans"/>
</dbReference>
<reference evidence="2" key="1">
    <citation type="submission" date="2009-01" db="EMBL/GenBank/DDBJ databases">
        <title>Complete sequence of chromosome Cyanothece sp. PCC 7425.</title>
        <authorList>
            <consortium name="US DOE Joint Genome Institute"/>
            <person name="Lucas S."/>
            <person name="Copeland A."/>
            <person name="Lapidus A."/>
            <person name="Glavina del Rio T."/>
            <person name="Dalin E."/>
            <person name="Tice H."/>
            <person name="Bruce D."/>
            <person name="Goodwin L."/>
            <person name="Pitluck S."/>
            <person name="Sims D."/>
            <person name="Meineke L."/>
            <person name="Brettin T."/>
            <person name="Detter J.C."/>
            <person name="Han C."/>
            <person name="Larimer F."/>
            <person name="Land M."/>
            <person name="Hauser L."/>
            <person name="Kyrpides N."/>
            <person name="Ovchinnikova G."/>
            <person name="Liberton M."/>
            <person name="Stoeckel J."/>
            <person name="Banerjee A."/>
            <person name="Singh A."/>
            <person name="Page L."/>
            <person name="Sato H."/>
            <person name="Zhao L."/>
            <person name="Sherman L."/>
            <person name="Pakrasi H."/>
            <person name="Richardson P."/>
        </authorList>
    </citation>
    <scope>NUCLEOTIDE SEQUENCE</scope>
    <source>
        <strain evidence="2">PCC 7425</strain>
    </source>
</reference>
<dbReference type="OrthoDB" id="5180856at2"/>
<evidence type="ECO:0000259" key="1">
    <source>
        <dbReference type="Pfam" id="PF00535"/>
    </source>
</evidence>
<dbReference type="Pfam" id="PF00535">
    <property type="entry name" value="Glycos_transf_2"/>
    <property type="match status" value="1"/>
</dbReference>
<dbReference type="KEGG" id="cyn:Cyan7425_1958"/>
<evidence type="ECO:0000313" key="2">
    <source>
        <dbReference type="EMBL" id="ACL44323.1"/>
    </source>
</evidence>
<protein>
    <submittedName>
        <fullName evidence="2">Sugar transferase</fullName>
    </submittedName>
</protein>
<proteinExistence type="predicted"/>
<dbReference type="eggNOG" id="COG0463">
    <property type="taxonomic scope" value="Bacteria"/>
</dbReference>
<accession>B8HT97</accession>
<sequence>MSSSLSLPSHLHQVPLPQSLPPLLIVAFTRPDLLQDVLEAIRDQTLLPEKILAFVDGARTPADTPLIQQCVSLLKNFSTFVPVEITTRPQNLGYRNAVQALTEVLSTHPAVVLLEDDTVPNPYFYDRMCRLLEAYRPHSHIFSVSAYANFPSGIDQQIDADFMISRRIFSWGFATWADRWHSIALAKCPQGFNPFGCCWQIPATLQTQYTIVNQFFLEKNKQADWVITMTLATLHQGYVHLTPMMSLTKNIGFGHPRAKHYKKPGPEPTWVNAHFDVSACPDRLPDSLELLDLLRVPLTGSALIKHLSKQPEVWLTPTDIWHLLRRYPDWHSTLSILQLGFSRLPQMLKRWNHSRCS</sequence>
<gene>
    <name evidence="2" type="ordered locus">Cyan7425_1958</name>
</gene>
<dbReference type="GO" id="GO:0016740">
    <property type="term" value="F:transferase activity"/>
    <property type="evidence" value="ECO:0007669"/>
    <property type="project" value="UniProtKB-KW"/>
</dbReference>
<dbReference type="SUPFAM" id="SSF53448">
    <property type="entry name" value="Nucleotide-diphospho-sugar transferases"/>
    <property type="match status" value="1"/>
</dbReference>
<dbReference type="HOGENOM" id="CLU_786832_0_0_3"/>
<dbReference type="Gene3D" id="3.90.550.10">
    <property type="entry name" value="Spore Coat Polysaccharide Biosynthesis Protein SpsA, Chain A"/>
    <property type="match status" value="1"/>
</dbReference>
<dbReference type="InterPro" id="IPR001173">
    <property type="entry name" value="Glyco_trans_2-like"/>
</dbReference>
<name>B8HT97_CYAP4</name>
<keyword evidence="2" id="KW-0808">Transferase</keyword>
<dbReference type="EMBL" id="CP001344">
    <property type="protein sequence ID" value="ACL44323.1"/>
    <property type="molecule type" value="Genomic_DNA"/>
</dbReference>
<dbReference type="AlphaFoldDB" id="B8HT97"/>
<dbReference type="STRING" id="395961.Cyan7425_1958"/>
<organism evidence="2">
    <name type="scientific">Cyanothece sp. (strain PCC 7425 / ATCC 29141)</name>
    <dbReference type="NCBI Taxonomy" id="395961"/>
    <lineage>
        <taxon>Bacteria</taxon>
        <taxon>Bacillati</taxon>
        <taxon>Cyanobacteriota</taxon>
        <taxon>Cyanophyceae</taxon>
        <taxon>Gomontiellales</taxon>
        <taxon>Cyanothecaceae</taxon>
        <taxon>Cyanothece</taxon>
    </lineage>
</organism>